<gene>
    <name evidence="1" type="ORF">DUE52_31290</name>
</gene>
<dbReference type="AlphaFoldDB" id="A0A368JHH7"/>
<proteinExistence type="predicted"/>
<comment type="caution">
    <text evidence="1">The sequence shown here is derived from an EMBL/GenBank/DDBJ whole genome shotgun (WGS) entry which is preliminary data.</text>
</comment>
<reference evidence="1 2" key="1">
    <citation type="submission" date="2018-07" db="EMBL/GenBank/DDBJ databases">
        <title>Genome analysis of Larkinella rosea.</title>
        <authorList>
            <person name="Zhou Z."/>
            <person name="Wang G."/>
        </authorList>
    </citation>
    <scope>NUCLEOTIDE SEQUENCE [LARGE SCALE GENOMIC DNA]</scope>
    <source>
        <strain evidence="2">zzj9</strain>
    </source>
</reference>
<dbReference type="Proteomes" id="UP000253383">
    <property type="component" value="Unassembled WGS sequence"/>
</dbReference>
<protein>
    <submittedName>
        <fullName evidence="1">Uncharacterized protein</fullName>
    </submittedName>
</protein>
<organism evidence="1 2">
    <name type="scientific">Larkinella punicea</name>
    <dbReference type="NCBI Taxonomy" id="2315727"/>
    <lineage>
        <taxon>Bacteria</taxon>
        <taxon>Pseudomonadati</taxon>
        <taxon>Bacteroidota</taxon>
        <taxon>Cytophagia</taxon>
        <taxon>Cytophagales</taxon>
        <taxon>Spirosomataceae</taxon>
        <taxon>Larkinella</taxon>
    </lineage>
</organism>
<accession>A0A368JHH7</accession>
<name>A0A368JHH7_9BACT</name>
<evidence type="ECO:0000313" key="2">
    <source>
        <dbReference type="Proteomes" id="UP000253383"/>
    </source>
</evidence>
<keyword evidence="2" id="KW-1185">Reference proteome</keyword>
<sequence>MKIPQLLLPAGCSQEQHLRDLHEEIANFQFRKFLSHGEVLHMTTLDAAHLTQLWQRGLLPRIQFEDQIIYRFCDVEPVLYAMFRPFPRIWPALHQYIFGYTAESVLYVSGSDNVSWFYEGQLFPTCFREGLTWASDDREDPRVLQLRAFVETLTANPTSEGAENSGESRASQLLTKYYPMWGRGEWHATHLPDGVEREIR</sequence>
<evidence type="ECO:0000313" key="1">
    <source>
        <dbReference type="EMBL" id="RCR65551.1"/>
    </source>
</evidence>
<dbReference type="EMBL" id="QOWE01000041">
    <property type="protein sequence ID" value="RCR65551.1"/>
    <property type="molecule type" value="Genomic_DNA"/>
</dbReference>